<proteinExistence type="predicted"/>
<organism evidence="1 2">
    <name type="scientific">Decorospora gaudefroyi</name>
    <dbReference type="NCBI Taxonomy" id="184978"/>
    <lineage>
        <taxon>Eukaryota</taxon>
        <taxon>Fungi</taxon>
        <taxon>Dikarya</taxon>
        <taxon>Ascomycota</taxon>
        <taxon>Pezizomycotina</taxon>
        <taxon>Dothideomycetes</taxon>
        <taxon>Pleosporomycetidae</taxon>
        <taxon>Pleosporales</taxon>
        <taxon>Pleosporineae</taxon>
        <taxon>Pleosporaceae</taxon>
        <taxon>Decorospora</taxon>
    </lineage>
</organism>
<evidence type="ECO:0000313" key="2">
    <source>
        <dbReference type="Proteomes" id="UP000800040"/>
    </source>
</evidence>
<accession>A0A6A5KF87</accession>
<reference evidence="1" key="1">
    <citation type="submission" date="2020-01" db="EMBL/GenBank/DDBJ databases">
        <authorList>
            <consortium name="DOE Joint Genome Institute"/>
            <person name="Haridas S."/>
            <person name="Albert R."/>
            <person name="Binder M."/>
            <person name="Bloem J."/>
            <person name="Labutti K."/>
            <person name="Salamov A."/>
            <person name="Andreopoulos B."/>
            <person name="Baker S.E."/>
            <person name="Barry K."/>
            <person name="Bills G."/>
            <person name="Bluhm B.H."/>
            <person name="Cannon C."/>
            <person name="Castanera R."/>
            <person name="Culley D.E."/>
            <person name="Daum C."/>
            <person name="Ezra D."/>
            <person name="Gonzalez J.B."/>
            <person name="Henrissat B."/>
            <person name="Kuo A."/>
            <person name="Liang C."/>
            <person name="Lipzen A."/>
            <person name="Lutzoni F."/>
            <person name="Magnuson J."/>
            <person name="Mondo S."/>
            <person name="Nolan M."/>
            <person name="Ohm R."/>
            <person name="Pangilinan J."/>
            <person name="Park H.-J."/>
            <person name="Ramirez L."/>
            <person name="Alfaro M."/>
            <person name="Sun H."/>
            <person name="Tritt A."/>
            <person name="Yoshinaga Y."/>
            <person name="Zwiers L.-H."/>
            <person name="Turgeon B.G."/>
            <person name="Goodwin S.B."/>
            <person name="Spatafora J.W."/>
            <person name="Crous P.W."/>
            <person name="Grigoriev I.V."/>
        </authorList>
    </citation>
    <scope>NUCLEOTIDE SEQUENCE</scope>
    <source>
        <strain evidence="1">P77</strain>
    </source>
</reference>
<dbReference type="AlphaFoldDB" id="A0A6A5KF87"/>
<evidence type="ECO:0000313" key="1">
    <source>
        <dbReference type="EMBL" id="KAF1834890.1"/>
    </source>
</evidence>
<keyword evidence="2" id="KW-1185">Reference proteome</keyword>
<protein>
    <submittedName>
        <fullName evidence="1">Uncharacterized protein</fullName>
    </submittedName>
</protein>
<dbReference type="EMBL" id="ML975295">
    <property type="protein sequence ID" value="KAF1834890.1"/>
    <property type="molecule type" value="Genomic_DNA"/>
</dbReference>
<gene>
    <name evidence="1" type="ORF">BDW02DRAFT_315681</name>
</gene>
<name>A0A6A5KF87_9PLEO</name>
<sequence>MQMNTCHKTPKLQSSDRYVSYLTCVTKIRRNIGLPSGLLRSTCACRPRLRIQLSKGRTLVIHIVFFIGIATRIKVEDFFEAVHSVLVQFYTLKGIHPHPPFPISQMQYYWLDHPYRHFPLALSVPCSLLGYNVPLASLVTEL</sequence>
<dbReference type="Proteomes" id="UP000800040">
    <property type="component" value="Unassembled WGS sequence"/>
</dbReference>